<feature type="domain" description="Phosphate acetyl/butaryl transferase" evidence="4">
    <location>
        <begin position="81"/>
        <end position="297"/>
    </location>
</feature>
<evidence type="ECO:0000259" key="4">
    <source>
        <dbReference type="Pfam" id="PF01515"/>
    </source>
</evidence>
<dbReference type="EMBL" id="BQKE01000003">
    <property type="protein sequence ID" value="GJM63708.1"/>
    <property type="molecule type" value="Genomic_DNA"/>
</dbReference>
<sequence length="311" mass="33205">MRLKKLSDLKEILAGTSQKLRLVVAGAADEPVIGAVLKATKLGLITPILVGDVDKVREISARNKWSLDKVELHNEQRDVEAVEVAVRLVSEGKADVLMKGMVATKILLKGVLDKKWGLRESKVLSHLAMFEVAGAGRLVGLTDAAMNIQPDLHQKADIIQNSVNFLRQIGYEKPLVAALAPVEVVNPAMQSTIDAACLSMMSQRGQLRNCVVDGPLAFDNAFDRESAHHKGIESAVAGNADLLVAPDIDAGNVLYKSLSFAARAESASVVLGAKIPVVLTSRADTEISKLYSILLAAAAVAMRKEADDATT</sequence>
<evidence type="ECO:0000256" key="3">
    <source>
        <dbReference type="ARBA" id="ARBA00023315"/>
    </source>
</evidence>
<comment type="similarity">
    <text evidence="1">Belongs to the phosphate acetyltransferase and butyryltransferase family.</text>
</comment>
<dbReference type="RefSeq" id="WP_338238840.1">
    <property type="nucleotide sequence ID" value="NZ_BQKE01000003.1"/>
</dbReference>
<dbReference type="PANTHER" id="PTHR43356:SF2">
    <property type="entry name" value="PHOSPHATE ACETYLTRANSFERASE"/>
    <property type="match status" value="1"/>
</dbReference>
<dbReference type="Proteomes" id="UP001310022">
    <property type="component" value="Unassembled WGS sequence"/>
</dbReference>
<dbReference type="InterPro" id="IPR012147">
    <property type="entry name" value="P_Ac_Bu_trans"/>
</dbReference>
<dbReference type="SUPFAM" id="SSF53659">
    <property type="entry name" value="Isocitrate/Isopropylmalate dehydrogenase-like"/>
    <property type="match status" value="1"/>
</dbReference>
<evidence type="ECO:0000313" key="6">
    <source>
        <dbReference type="Proteomes" id="UP001310022"/>
    </source>
</evidence>
<dbReference type="GO" id="GO:0016746">
    <property type="term" value="F:acyltransferase activity"/>
    <property type="evidence" value="ECO:0007669"/>
    <property type="project" value="UniProtKB-KW"/>
</dbReference>
<dbReference type="PIRSF" id="PIRSF000428">
    <property type="entry name" value="P_Ac_trans"/>
    <property type="match status" value="1"/>
</dbReference>
<dbReference type="Gene3D" id="3.40.718.10">
    <property type="entry name" value="Isopropylmalate Dehydrogenase"/>
    <property type="match status" value="1"/>
</dbReference>
<evidence type="ECO:0000256" key="1">
    <source>
        <dbReference type="ARBA" id="ARBA00005656"/>
    </source>
</evidence>
<gene>
    <name evidence="5" type="primary">ptb</name>
    <name evidence="5" type="ORF">PEDI_42600</name>
</gene>
<keyword evidence="6" id="KW-1185">Reference proteome</keyword>
<name>A0AAN4W309_9BACT</name>
<keyword evidence="2" id="KW-0808">Transferase</keyword>
<dbReference type="Pfam" id="PF01515">
    <property type="entry name" value="PTA_PTB"/>
    <property type="match status" value="1"/>
</dbReference>
<evidence type="ECO:0000256" key="2">
    <source>
        <dbReference type="ARBA" id="ARBA00022679"/>
    </source>
</evidence>
<comment type="caution">
    <text evidence="5">The sequence shown here is derived from an EMBL/GenBank/DDBJ whole genome shotgun (WGS) entry which is preliminary data.</text>
</comment>
<evidence type="ECO:0000313" key="5">
    <source>
        <dbReference type="EMBL" id="GJM63708.1"/>
    </source>
</evidence>
<proteinExistence type="inferred from homology"/>
<keyword evidence="3" id="KW-0012">Acyltransferase</keyword>
<dbReference type="InterPro" id="IPR050500">
    <property type="entry name" value="Phos_Acetyltrans/Butyryltrans"/>
</dbReference>
<reference evidence="5 6" key="1">
    <citation type="submission" date="2021-12" db="EMBL/GenBank/DDBJ databases">
        <title>Genome sequencing of bacteria with rrn-lacking chromosome and rrn-plasmid.</title>
        <authorList>
            <person name="Anda M."/>
            <person name="Iwasaki W."/>
        </authorList>
    </citation>
    <scope>NUCLEOTIDE SEQUENCE [LARGE SCALE GENOMIC DNA]</scope>
    <source>
        <strain evidence="5 6">NBRC 15940</strain>
    </source>
</reference>
<dbReference type="InterPro" id="IPR002505">
    <property type="entry name" value="PTA_PTB"/>
</dbReference>
<accession>A0AAN4W309</accession>
<dbReference type="PANTHER" id="PTHR43356">
    <property type="entry name" value="PHOSPHATE ACETYLTRANSFERASE"/>
    <property type="match status" value="1"/>
</dbReference>
<protein>
    <submittedName>
        <fullName evidence="5">Phosphate butyryltransferase</fullName>
    </submittedName>
</protein>
<organism evidence="5 6">
    <name type="scientific">Persicobacter diffluens</name>
    <dbReference type="NCBI Taxonomy" id="981"/>
    <lineage>
        <taxon>Bacteria</taxon>
        <taxon>Pseudomonadati</taxon>
        <taxon>Bacteroidota</taxon>
        <taxon>Cytophagia</taxon>
        <taxon>Cytophagales</taxon>
        <taxon>Persicobacteraceae</taxon>
        <taxon>Persicobacter</taxon>
    </lineage>
</organism>
<dbReference type="NCBIfam" id="NF006045">
    <property type="entry name" value="PRK08190.1"/>
    <property type="match status" value="1"/>
</dbReference>
<dbReference type="AlphaFoldDB" id="A0AAN4W309"/>